<sequence length="115" mass="13247">MGNFLTLIQIVSCVVIRGDGLPALKVLASMFEPRKHGFPFSLPFQIPGEKGIKSQIPIIYGLFKYKEIWDKAFALMLNIDHLLIEFVIQNCCRVHLSSQSKYFYCETFVKNIYLL</sequence>
<protein>
    <submittedName>
        <fullName evidence="1">Uncharacterized protein</fullName>
    </submittedName>
</protein>
<comment type="caution">
    <text evidence="1">The sequence shown here is derived from an EMBL/GenBank/DDBJ whole genome shotgun (WGS) entry which is preliminary data.</text>
</comment>
<evidence type="ECO:0000313" key="2">
    <source>
        <dbReference type="Proteomes" id="UP001054837"/>
    </source>
</evidence>
<dbReference type="AlphaFoldDB" id="A0AAV4UW56"/>
<proteinExistence type="predicted"/>
<name>A0AAV4UW56_9ARAC</name>
<reference evidence="1 2" key="1">
    <citation type="submission" date="2021-06" db="EMBL/GenBank/DDBJ databases">
        <title>Caerostris darwini draft genome.</title>
        <authorList>
            <person name="Kono N."/>
            <person name="Arakawa K."/>
        </authorList>
    </citation>
    <scope>NUCLEOTIDE SEQUENCE [LARGE SCALE GENOMIC DNA]</scope>
</reference>
<organism evidence="1 2">
    <name type="scientific">Caerostris darwini</name>
    <dbReference type="NCBI Taxonomy" id="1538125"/>
    <lineage>
        <taxon>Eukaryota</taxon>
        <taxon>Metazoa</taxon>
        <taxon>Ecdysozoa</taxon>
        <taxon>Arthropoda</taxon>
        <taxon>Chelicerata</taxon>
        <taxon>Arachnida</taxon>
        <taxon>Araneae</taxon>
        <taxon>Araneomorphae</taxon>
        <taxon>Entelegynae</taxon>
        <taxon>Araneoidea</taxon>
        <taxon>Araneidae</taxon>
        <taxon>Caerostris</taxon>
    </lineage>
</organism>
<keyword evidence="2" id="KW-1185">Reference proteome</keyword>
<evidence type="ECO:0000313" key="1">
    <source>
        <dbReference type="EMBL" id="GIY62170.1"/>
    </source>
</evidence>
<gene>
    <name evidence="1" type="ORF">CDAR_479191</name>
</gene>
<dbReference type="Proteomes" id="UP001054837">
    <property type="component" value="Unassembled WGS sequence"/>
</dbReference>
<accession>A0AAV4UW56</accession>
<dbReference type="EMBL" id="BPLQ01012056">
    <property type="protein sequence ID" value="GIY62170.1"/>
    <property type="molecule type" value="Genomic_DNA"/>
</dbReference>